<evidence type="ECO:0000256" key="1">
    <source>
        <dbReference type="ARBA" id="ARBA00004123"/>
    </source>
</evidence>
<dbReference type="PRINTS" id="PR00302">
    <property type="entry name" value="LUPUSLA"/>
</dbReference>
<dbReference type="SUPFAM" id="SSF46785">
    <property type="entry name" value="Winged helix' DNA-binding domain"/>
    <property type="match status" value="1"/>
</dbReference>
<reference evidence="8" key="1">
    <citation type="submission" date="2017-01" db="EMBL/GenBank/DDBJ databases">
        <authorList>
            <person name="Wang Y."/>
            <person name="White M."/>
            <person name="Kvist S."/>
            <person name="Moncalvo J.-M."/>
        </authorList>
    </citation>
    <scope>NUCLEOTIDE SEQUENCE [LARGE SCALE GENOMIC DNA]</scope>
    <source>
        <strain evidence="8">COL-18-3</strain>
    </source>
</reference>
<keyword evidence="3" id="KW-0539">Nucleus</keyword>
<dbReference type="Gene3D" id="1.10.10.10">
    <property type="entry name" value="Winged helix-like DNA-binding domain superfamily/Winged helix DNA-binding domain"/>
    <property type="match status" value="1"/>
</dbReference>
<feature type="region of interest" description="Disordered" evidence="5">
    <location>
        <begin position="398"/>
        <end position="419"/>
    </location>
</feature>
<dbReference type="GO" id="GO:0005634">
    <property type="term" value="C:nucleus"/>
    <property type="evidence" value="ECO:0007669"/>
    <property type="project" value="UniProtKB-SubCell"/>
</dbReference>
<dbReference type="InterPro" id="IPR002344">
    <property type="entry name" value="Lupus_La"/>
</dbReference>
<feature type="compositionally biased region" description="Basic residues" evidence="5">
    <location>
        <begin position="407"/>
        <end position="419"/>
    </location>
</feature>
<dbReference type="EMBL" id="LSSK01000043">
    <property type="protein sequence ID" value="OMH85802.1"/>
    <property type="molecule type" value="Genomic_DNA"/>
</dbReference>
<dbReference type="InterPro" id="IPR006630">
    <property type="entry name" value="La_HTH"/>
</dbReference>
<dbReference type="OrthoDB" id="439993at2759"/>
<comment type="caution">
    <text evidence="7">The sequence shown here is derived from an EMBL/GenBank/DDBJ whole genome shotgun (WGS) entry which is preliminary data.</text>
</comment>
<dbReference type="PROSITE" id="PS50961">
    <property type="entry name" value="HTH_LA"/>
    <property type="match status" value="1"/>
</dbReference>
<evidence type="ECO:0000256" key="2">
    <source>
        <dbReference type="ARBA" id="ARBA00022884"/>
    </source>
</evidence>
<comment type="subcellular location">
    <subcellularLocation>
        <location evidence="1">Nucleus</location>
    </subcellularLocation>
</comment>
<evidence type="ECO:0000256" key="3">
    <source>
        <dbReference type="ARBA" id="ARBA00023242"/>
    </source>
</evidence>
<dbReference type="AlphaFoldDB" id="A0A1R1PY02"/>
<dbReference type="Pfam" id="PF05383">
    <property type="entry name" value="La"/>
    <property type="match status" value="1"/>
</dbReference>
<proteinExistence type="predicted"/>
<organism evidence="7 8">
    <name type="scientific">Zancudomyces culisetae</name>
    <name type="common">Gut fungus</name>
    <name type="synonym">Smittium culisetae</name>
    <dbReference type="NCBI Taxonomy" id="1213189"/>
    <lineage>
        <taxon>Eukaryota</taxon>
        <taxon>Fungi</taxon>
        <taxon>Fungi incertae sedis</taxon>
        <taxon>Zoopagomycota</taxon>
        <taxon>Kickxellomycotina</taxon>
        <taxon>Harpellomycetes</taxon>
        <taxon>Harpellales</taxon>
        <taxon>Legeriomycetaceae</taxon>
        <taxon>Zancudomyces</taxon>
    </lineage>
</organism>
<feature type="region of interest" description="Disordered" evidence="5">
    <location>
        <begin position="246"/>
        <end position="276"/>
    </location>
</feature>
<feature type="domain" description="HTH La-type RNA-binding" evidence="6">
    <location>
        <begin position="4"/>
        <end position="122"/>
    </location>
</feature>
<evidence type="ECO:0000256" key="4">
    <source>
        <dbReference type="PROSITE-ProRule" id="PRU00332"/>
    </source>
</evidence>
<dbReference type="InterPro" id="IPR036388">
    <property type="entry name" value="WH-like_DNA-bd_sf"/>
</dbReference>
<keyword evidence="8" id="KW-1185">Reference proteome</keyword>
<dbReference type="SMART" id="SM00715">
    <property type="entry name" value="LA"/>
    <property type="match status" value="1"/>
</dbReference>
<dbReference type="GO" id="GO:0003723">
    <property type="term" value="F:RNA binding"/>
    <property type="evidence" value="ECO:0007669"/>
    <property type="project" value="UniProtKB-UniRule"/>
</dbReference>
<evidence type="ECO:0000313" key="8">
    <source>
        <dbReference type="Proteomes" id="UP000188320"/>
    </source>
</evidence>
<sequence>MEQGNGKYEISSKVWKQIEHYFGDANLNFDTFMKKEMEKDDGYVEFKVLARFNKIKQIVDAGLSKQEDEQTKDETSDESKKMDKISEVLGEIVCKEIADHPKLEVNEEKTKIRRVEKFVENQGWYGRTIHVKYVNRQEGTRREAIGEIEEYLNGLIGGEEECVKLTRARKFLNRGGMSRNNNRRGGMGGGNKPEFRGSYLVEIGTDKQVEIKGHKCLIDRLENYVNKKIKNDEYIPMELRNPASVYVNPVGNAGGRDKNKRKTDESGDGKTNRVTVSNDGDNVELLKFQVIYNNQNAENGEENGQELEKKVDYKAIKKVFGGSEELQEQYGKIRFIDLENNIIRFAKGVPSETVEKIRSVGEGANNVEIKIDENTGIRLNLLTEQQFEQFKEKLLNDLSRNKDKNAHHNRFVHNKRPRN</sequence>
<dbReference type="Proteomes" id="UP000188320">
    <property type="component" value="Unassembled WGS sequence"/>
</dbReference>
<name>A0A1R1PY02_ZANCU</name>
<dbReference type="InterPro" id="IPR036390">
    <property type="entry name" value="WH_DNA-bd_sf"/>
</dbReference>
<dbReference type="GO" id="GO:0006396">
    <property type="term" value="P:RNA processing"/>
    <property type="evidence" value="ECO:0007669"/>
    <property type="project" value="InterPro"/>
</dbReference>
<feature type="compositionally biased region" description="Basic and acidic residues" evidence="5">
    <location>
        <begin position="262"/>
        <end position="271"/>
    </location>
</feature>
<gene>
    <name evidence="7" type="ORF">AX774_g644</name>
</gene>
<accession>A0A1R1PY02</accession>
<evidence type="ECO:0000259" key="6">
    <source>
        <dbReference type="PROSITE" id="PS50961"/>
    </source>
</evidence>
<dbReference type="PANTHER" id="PTHR22792">
    <property type="entry name" value="LUPUS LA PROTEIN-RELATED"/>
    <property type="match status" value="1"/>
</dbReference>
<dbReference type="GO" id="GO:1990904">
    <property type="term" value="C:ribonucleoprotein complex"/>
    <property type="evidence" value="ECO:0007669"/>
    <property type="project" value="InterPro"/>
</dbReference>
<keyword evidence="2 4" id="KW-0694">RNA-binding</keyword>
<protein>
    <submittedName>
        <fullName evidence="7">La protein-like protein</fullName>
    </submittedName>
</protein>
<evidence type="ECO:0000313" key="7">
    <source>
        <dbReference type="EMBL" id="OMH85802.1"/>
    </source>
</evidence>
<evidence type="ECO:0000256" key="5">
    <source>
        <dbReference type="SAM" id="MobiDB-lite"/>
    </source>
</evidence>
<dbReference type="InterPro" id="IPR045180">
    <property type="entry name" value="La_dom_prot"/>
</dbReference>